<protein>
    <recommendedName>
        <fullName evidence="2">NAD(P)-binding domain-containing protein</fullName>
    </recommendedName>
</protein>
<gene>
    <name evidence="3" type="ORF">M409DRAFT_23704</name>
</gene>
<dbReference type="RefSeq" id="XP_033666866.1">
    <property type="nucleotide sequence ID" value="XM_033806910.1"/>
</dbReference>
<sequence>MPTTHAILGATGGVGSAIVHSLLSSRSPEDQHINLLVRSKQKLLAQIPRLKTPPSNTTLTIFEGTISDHDLLRSCLQNADCIYQCISAPSPSKPTTISYDTVKSIIAALEAIKSTSPETYTPPTLLLNRSSALNPHLQVPISTPFSHFLHFAIHNIYFDLSRAVDLLHSTPASLLKYILLDAPNLFHPFSPETKTGYEVVTEGAMSLAVNYADFGDAVVEIAGRRGEFRGRGVGVSATGAVVPAWGPNLYLLAVGTWGRLNPFG</sequence>
<dbReference type="InterPro" id="IPR051606">
    <property type="entry name" value="Polyketide_Oxido-like"/>
</dbReference>
<evidence type="ECO:0000259" key="2">
    <source>
        <dbReference type="Pfam" id="PF13460"/>
    </source>
</evidence>
<dbReference type="PANTHER" id="PTHR43355:SF2">
    <property type="entry name" value="FLAVIN REDUCTASE (NADPH)"/>
    <property type="match status" value="1"/>
</dbReference>
<dbReference type="EMBL" id="ML993598">
    <property type="protein sequence ID" value="KAF2165977.1"/>
    <property type="molecule type" value="Genomic_DNA"/>
</dbReference>
<dbReference type="Proteomes" id="UP000799537">
    <property type="component" value="Unassembled WGS sequence"/>
</dbReference>
<dbReference type="GO" id="GO:0016646">
    <property type="term" value="F:oxidoreductase activity, acting on the CH-NH group of donors, NAD or NADP as acceptor"/>
    <property type="evidence" value="ECO:0007669"/>
    <property type="project" value="TreeGrafter"/>
</dbReference>
<dbReference type="SUPFAM" id="SSF51735">
    <property type="entry name" value="NAD(P)-binding Rossmann-fold domains"/>
    <property type="match status" value="1"/>
</dbReference>
<dbReference type="InterPro" id="IPR016040">
    <property type="entry name" value="NAD(P)-bd_dom"/>
</dbReference>
<keyword evidence="4" id="KW-1185">Reference proteome</keyword>
<comment type="similarity">
    <text evidence="1">Belongs to the avfA family.</text>
</comment>
<reference evidence="3" key="1">
    <citation type="journal article" date="2020" name="Stud. Mycol.">
        <title>101 Dothideomycetes genomes: a test case for predicting lifestyles and emergence of pathogens.</title>
        <authorList>
            <person name="Haridas S."/>
            <person name="Albert R."/>
            <person name="Binder M."/>
            <person name="Bloem J."/>
            <person name="Labutti K."/>
            <person name="Salamov A."/>
            <person name="Andreopoulos B."/>
            <person name="Baker S."/>
            <person name="Barry K."/>
            <person name="Bills G."/>
            <person name="Bluhm B."/>
            <person name="Cannon C."/>
            <person name="Castanera R."/>
            <person name="Culley D."/>
            <person name="Daum C."/>
            <person name="Ezra D."/>
            <person name="Gonzalez J."/>
            <person name="Henrissat B."/>
            <person name="Kuo A."/>
            <person name="Liang C."/>
            <person name="Lipzen A."/>
            <person name="Lutzoni F."/>
            <person name="Magnuson J."/>
            <person name="Mondo S."/>
            <person name="Nolan M."/>
            <person name="Ohm R."/>
            <person name="Pangilinan J."/>
            <person name="Park H.-J."/>
            <person name="Ramirez L."/>
            <person name="Alfaro M."/>
            <person name="Sun H."/>
            <person name="Tritt A."/>
            <person name="Yoshinaga Y."/>
            <person name="Zwiers L.-H."/>
            <person name="Turgeon B."/>
            <person name="Goodwin S."/>
            <person name="Spatafora J."/>
            <person name="Crous P."/>
            <person name="Grigoriev I."/>
        </authorList>
    </citation>
    <scope>NUCLEOTIDE SEQUENCE</scope>
    <source>
        <strain evidence="3">ATCC 36951</strain>
    </source>
</reference>
<evidence type="ECO:0000256" key="1">
    <source>
        <dbReference type="ARBA" id="ARBA00038376"/>
    </source>
</evidence>
<evidence type="ECO:0000313" key="4">
    <source>
        <dbReference type="Proteomes" id="UP000799537"/>
    </source>
</evidence>
<dbReference type="Pfam" id="PF13460">
    <property type="entry name" value="NAD_binding_10"/>
    <property type="match status" value="1"/>
</dbReference>
<dbReference type="InterPro" id="IPR036291">
    <property type="entry name" value="NAD(P)-bd_dom_sf"/>
</dbReference>
<proteinExistence type="inferred from homology"/>
<organism evidence="3 4">
    <name type="scientific">Zasmidium cellare ATCC 36951</name>
    <dbReference type="NCBI Taxonomy" id="1080233"/>
    <lineage>
        <taxon>Eukaryota</taxon>
        <taxon>Fungi</taxon>
        <taxon>Dikarya</taxon>
        <taxon>Ascomycota</taxon>
        <taxon>Pezizomycotina</taxon>
        <taxon>Dothideomycetes</taxon>
        <taxon>Dothideomycetidae</taxon>
        <taxon>Mycosphaerellales</taxon>
        <taxon>Mycosphaerellaceae</taxon>
        <taxon>Zasmidium</taxon>
    </lineage>
</organism>
<dbReference type="OrthoDB" id="10254221at2759"/>
<accession>A0A6A6CFG5</accession>
<name>A0A6A6CFG5_ZASCE</name>
<dbReference type="PANTHER" id="PTHR43355">
    <property type="entry name" value="FLAVIN REDUCTASE (NADPH)"/>
    <property type="match status" value="1"/>
</dbReference>
<dbReference type="AlphaFoldDB" id="A0A6A6CFG5"/>
<dbReference type="Gene3D" id="3.40.50.720">
    <property type="entry name" value="NAD(P)-binding Rossmann-like Domain"/>
    <property type="match status" value="1"/>
</dbReference>
<feature type="domain" description="NAD(P)-binding" evidence="2">
    <location>
        <begin position="9"/>
        <end position="111"/>
    </location>
</feature>
<dbReference type="GeneID" id="54560182"/>
<evidence type="ECO:0000313" key="3">
    <source>
        <dbReference type="EMBL" id="KAF2165977.1"/>
    </source>
</evidence>